<name>A0ACB5RG30_9CLOT</name>
<gene>
    <name evidence="1" type="ORF">rsdtw13_33090</name>
</gene>
<evidence type="ECO:0000313" key="2">
    <source>
        <dbReference type="Proteomes" id="UP001058074"/>
    </source>
</evidence>
<sequence>MSSSMSIETINQIFLENKNFEKLLEEETILYSMVGKSDSIYGQMEKGYQEMAALNLEYAEFGSDNLAFNDYVNWLSGE</sequence>
<reference evidence="1" key="1">
    <citation type="journal article" date="2025" name="Int. J. Syst. Evol. Microbiol.">
        <title>Inconstantimicrobium mannanitabidum sp. nov., a novel member of the family Clostridiaceae isolated from anoxic soil under the treatment of reductive soil disinfestation.</title>
        <authorList>
            <person name="Ueki A."/>
            <person name="Tonouchi A."/>
            <person name="Honma S."/>
            <person name="Kaku N."/>
            <person name="Ueki K."/>
        </authorList>
    </citation>
    <scope>NUCLEOTIDE SEQUENCE</scope>
    <source>
        <strain evidence="1">TW13</strain>
    </source>
</reference>
<dbReference type="EMBL" id="BROD01000001">
    <property type="protein sequence ID" value="GKX68051.1"/>
    <property type="molecule type" value="Genomic_DNA"/>
</dbReference>
<comment type="caution">
    <text evidence="1">The sequence shown here is derived from an EMBL/GenBank/DDBJ whole genome shotgun (WGS) entry which is preliminary data.</text>
</comment>
<protein>
    <submittedName>
        <fullName evidence="1">Uncharacterized protein</fullName>
    </submittedName>
</protein>
<dbReference type="Proteomes" id="UP001058074">
    <property type="component" value="Unassembled WGS sequence"/>
</dbReference>
<accession>A0ACB5RG30</accession>
<organism evidence="1 2">
    <name type="scientific">Inconstantimicrobium mannanitabidum</name>
    <dbReference type="NCBI Taxonomy" id="1604901"/>
    <lineage>
        <taxon>Bacteria</taxon>
        <taxon>Bacillati</taxon>
        <taxon>Bacillota</taxon>
        <taxon>Clostridia</taxon>
        <taxon>Eubacteriales</taxon>
        <taxon>Clostridiaceae</taxon>
        <taxon>Inconstantimicrobium</taxon>
    </lineage>
</organism>
<proteinExistence type="predicted"/>
<evidence type="ECO:0000313" key="1">
    <source>
        <dbReference type="EMBL" id="GKX68051.1"/>
    </source>
</evidence>
<keyword evidence="2" id="KW-1185">Reference proteome</keyword>